<organism evidence="2 3">
    <name type="scientific">Salipaludibacillus keqinensis</name>
    <dbReference type="NCBI Taxonomy" id="2045207"/>
    <lineage>
        <taxon>Bacteria</taxon>
        <taxon>Bacillati</taxon>
        <taxon>Bacillota</taxon>
        <taxon>Bacilli</taxon>
        <taxon>Bacillales</taxon>
        <taxon>Bacillaceae</taxon>
    </lineage>
</organism>
<name>A0A323TBR5_9BACI</name>
<accession>A0A323TBR5</accession>
<comment type="caution">
    <text evidence="2">The sequence shown here is derived from an EMBL/GenBank/DDBJ whole genome shotgun (WGS) entry which is preliminary data.</text>
</comment>
<evidence type="ECO:0000313" key="3">
    <source>
        <dbReference type="Proteomes" id="UP000248214"/>
    </source>
</evidence>
<sequence length="67" mass="7978">MKKHLDVMKQSLKLSVTVLEVLTHVQKQLNETKYPDAMQLMPYVEGGWHRLRIQSVLFLRTWTLQNQ</sequence>
<proteinExistence type="predicted"/>
<dbReference type="AlphaFoldDB" id="A0A323TBR5"/>
<evidence type="ECO:0000313" key="2">
    <source>
        <dbReference type="EMBL" id="PYZ92792.1"/>
    </source>
</evidence>
<dbReference type="Proteomes" id="UP000248214">
    <property type="component" value="Unassembled WGS sequence"/>
</dbReference>
<evidence type="ECO:0000259" key="1">
    <source>
        <dbReference type="Pfam" id="PF26154"/>
    </source>
</evidence>
<dbReference type="OrthoDB" id="2874105at2"/>
<keyword evidence="3" id="KW-1185">Reference proteome</keyword>
<dbReference type="InterPro" id="IPR058355">
    <property type="entry name" value="DUF8042"/>
</dbReference>
<dbReference type="RefSeq" id="WP_110610340.1">
    <property type="nucleotide sequence ID" value="NZ_PDOD01000003.1"/>
</dbReference>
<dbReference type="EMBL" id="PDOD01000003">
    <property type="protein sequence ID" value="PYZ92792.1"/>
    <property type="molecule type" value="Genomic_DNA"/>
</dbReference>
<protein>
    <recommendedName>
        <fullName evidence="1">DUF8042 domain-containing protein</fullName>
    </recommendedName>
</protein>
<gene>
    <name evidence="2" type="ORF">CR194_14155</name>
</gene>
<feature type="domain" description="DUF8042" evidence="1">
    <location>
        <begin position="1"/>
        <end position="41"/>
    </location>
</feature>
<dbReference type="Pfam" id="PF26154">
    <property type="entry name" value="DUF8042"/>
    <property type="match status" value="1"/>
</dbReference>
<reference evidence="2 3" key="1">
    <citation type="submission" date="2017-10" db="EMBL/GenBank/DDBJ databases">
        <title>Bacillus sp. nov., a halophilic bacterium isolated from a Keqin Lake.</title>
        <authorList>
            <person name="Wang H."/>
        </authorList>
    </citation>
    <scope>NUCLEOTIDE SEQUENCE [LARGE SCALE GENOMIC DNA]</scope>
    <source>
        <strain evidence="2 3">KQ-12</strain>
    </source>
</reference>